<proteinExistence type="predicted"/>
<reference evidence="1 2" key="1">
    <citation type="submission" date="2021-03" db="EMBL/GenBank/DDBJ databases">
        <title>Genomic Encyclopedia of Type Strains, Phase IV (KMG-IV): sequencing the most valuable type-strain genomes for metagenomic binning, comparative biology and taxonomic classification.</title>
        <authorList>
            <person name="Goeker M."/>
        </authorList>
    </citation>
    <scope>NUCLEOTIDE SEQUENCE [LARGE SCALE GENOMIC DNA]</scope>
    <source>
        <strain evidence="1 2">DSM 14349</strain>
    </source>
</reference>
<dbReference type="Proteomes" id="UP001519272">
    <property type="component" value="Unassembled WGS sequence"/>
</dbReference>
<accession>A0ABS4FMA5</accession>
<comment type="caution">
    <text evidence="1">The sequence shown here is derived from an EMBL/GenBank/DDBJ whole genome shotgun (WGS) entry which is preliminary data.</text>
</comment>
<dbReference type="EMBL" id="JAGGKG010000001">
    <property type="protein sequence ID" value="MBP1903524.1"/>
    <property type="molecule type" value="Genomic_DNA"/>
</dbReference>
<sequence length="39" mass="4280">MNAITKADARISVTYADGTTEYIDVLVVEDASDYRLAID</sequence>
<name>A0ABS4FMA5_9BACL</name>
<gene>
    <name evidence="1" type="ORF">J2Z32_000136</name>
</gene>
<evidence type="ECO:0008006" key="3">
    <source>
        <dbReference type="Google" id="ProtNLM"/>
    </source>
</evidence>
<protein>
    <recommendedName>
        <fullName evidence="3">DUF2442 domain-containing protein</fullName>
    </recommendedName>
</protein>
<evidence type="ECO:0000313" key="2">
    <source>
        <dbReference type="Proteomes" id="UP001519272"/>
    </source>
</evidence>
<organism evidence="1 2">
    <name type="scientific">Paenibacillus turicensis</name>
    <dbReference type="NCBI Taxonomy" id="160487"/>
    <lineage>
        <taxon>Bacteria</taxon>
        <taxon>Bacillati</taxon>
        <taxon>Bacillota</taxon>
        <taxon>Bacilli</taxon>
        <taxon>Bacillales</taxon>
        <taxon>Paenibacillaceae</taxon>
        <taxon>Paenibacillus</taxon>
    </lineage>
</organism>
<evidence type="ECO:0000313" key="1">
    <source>
        <dbReference type="EMBL" id="MBP1903524.1"/>
    </source>
</evidence>
<keyword evidence="2" id="KW-1185">Reference proteome</keyword>